<keyword evidence="1" id="KW-0175">Coiled coil</keyword>
<proteinExistence type="predicted"/>
<dbReference type="Pfam" id="PF04977">
    <property type="entry name" value="DivIC"/>
    <property type="match status" value="1"/>
</dbReference>
<keyword evidence="2" id="KW-1133">Transmembrane helix</keyword>
<gene>
    <name evidence="3" type="ORF">SAMN04488539_0449</name>
</gene>
<keyword evidence="2" id="KW-0812">Transmembrane</keyword>
<dbReference type="eggNOG" id="COG2919">
    <property type="taxonomic scope" value="Bacteria"/>
</dbReference>
<feature type="coiled-coil region" evidence="1">
    <location>
        <begin position="48"/>
        <end position="82"/>
    </location>
</feature>
<evidence type="ECO:0000256" key="1">
    <source>
        <dbReference type="SAM" id="Coils"/>
    </source>
</evidence>
<feature type="transmembrane region" description="Helical" evidence="2">
    <location>
        <begin position="20"/>
        <end position="43"/>
    </location>
</feature>
<organism evidence="3 4">
    <name type="scientific">Corynebacterium timonense</name>
    <dbReference type="NCBI Taxonomy" id="441500"/>
    <lineage>
        <taxon>Bacteria</taxon>
        <taxon>Bacillati</taxon>
        <taxon>Actinomycetota</taxon>
        <taxon>Actinomycetes</taxon>
        <taxon>Mycobacteriales</taxon>
        <taxon>Corynebacteriaceae</taxon>
        <taxon>Corynebacterium</taxon>
    </lineage>
</organism>
<keyword evidence="3" id="KW-0132">Cell division</keyword>
<dbReference type="GO" id="GO:0051301">
    <property type="term" value="P:cell division"/>
    <property type="evidence" value="ECO:0007669"/>
    <property type="project" value="UniProtKB-KW"/>
</dbReference>
<dbReference type="AlphaFoldDB" id="A0A1H1M781"/>
<dbReference type="OrthoDB" id="5187715at2"/>
<evidence type="ECO:0000256" key="2">
    <source>
        <dbReference type="SAM" id="Phobius"/>
    </source>
</evidence>
<evidence type="ECO:0000313" key="4">
    <source>
        <dbReference type="Proteomes" id="UP000182237"/>
    </source>
</evidence>
<dbReference type="InterPro" id="IPR007060">
    <property type="entry name" value="FtsL/DivIC"/>
</dbReference>
<keyword evidence="4" id="KW-1185">Reference proteome</keyword>
<name>A0A1H1M781_9CORY</name>
<evidence type="ECO:0000313" key="3">
    <source>
        <dbReference type="EMBL" id="SDR82382.1"/>
    </source>
</evidence>
<sequence>MASRDRERAERKKKKRTVPFEGDIVSLAVIIAVVLLVLVAVAVPLRNYYEGRSEIARLEASIQELEQRKADLEGDIAKHRDEEFIKQEARRRLGMIEPGETAWRIIDPRMTHGESITTDEIPDTRPWPQVMLDSLREVPES</sequence>
<accession>A0A1H1M781</accession>
<protein>
    <submittedName>
        <fullName evidence="3">Cell division protein FtsB</fullName>
    </submittedName>
</protein>
<dbReference type="EMBL" id="LT629765">
    <property type="protein sequence ID" value="SDR82382.1"/>
    <property type="molecule type" value="Genomic_DNA"/>
</dbReference>
<keyword evidence="3" id="KW-0131">Cell cycle</keyword>
<dbReference type="Proteomes" id="UP000182237">
    <property type="component" value="Chromosome I"/>
</dbReference>
<dbReference type="STRING" id="1203190.GCA_000312345_00324"/>
<keyword evidence="2" id="KW-0472">Membrane</keyword>
<reference evidence="3 4" key="1">
    <citation type="submission" date="2016-10" db="EMBL/GenBank/DDBJ databases">
        <authorList>
            <person name="de Groot N.N."/>
        </authorList>
    </citation>
    <scope>NUCLEOTIDE SEQUENCE [LARGE SCALE GENOMIC DNA]</scope>
    <source>
        <strain evidence="3 4">DSM 45434</strain>
    </source>
</reference>